<accession>A0A411CQE1</accession>
<reference evidence="1 2" key="1">
    <citation type="submission" date="2019-01" db="EMBL/GenBank/DDBJ databases">
        <authorList>
            <person name="Adair T.L."/>
            <person name="Lucas L.G."/>
            <person name="Young A.M."/>
            <person name="Antrich S.C."/>
            <person name="Baird A.G."/>
            <person name="Dunn E.L."/>
            <person name="Fernandes B.I."/>
            <person name="Fraley E.G."/>
            <person name="Ghanem A.X."/>
            <person name="Gilbert M.G."/>
            <person name="Morris T.B."/>
            <person name="Nortch B.D."/>
            <person name="Overcash M.E."/>
            <person name="Pavleszek K.E."/>
            <person name="Pellegrini L.I.O."/>
            <person name="Pham L.T."/>
            <person name="Rule L.S."/>
            <person name="Schultz E.M."/>
            <person name="Smith J."/>
            <person name="Thong B.J."/>
            <person name="Turner H.A."/>
            <person name="Walker G."/>
            <person name="Whitaker Z.J."/>
            <person name="Wilsey R.N."/>
            <person name="Yanney R.L."/>
            <person name="Klyczek K."/>
            <person name="Garlena R.A."/>
            <person name="Russell D.A."/>
            <person name="Pope W.H."/>
            <person name="Jacobs-Sera D."/>
            <person name="Hatfull G.F."/>
        </authorList>
    </citation>
    <scope>NUCLEOTIDE SEQUENCE [LARGE SCALE GENOMIC DNA]</scope>
</reference>
<evidence type="ECO:0000313" key="2">
    <source>
        <dbReference type="Proteomes" id="UP000289206"/>
    </source>
</evidence>
<proteinExistence type="predicted"/>
<evidence type="ECO:0000313" key="1">
    <source>
        <dbReference type="EMBL" id="QAY16138.1"/>
    </source>
</evidence>
<dbReference type="Gene3D" id="2.40.30.20">
    <property type="match status" value="2"/>
</dbReference>
<dbReference type="RefSeq" id="YP_009819699.1">
    <property type="nucleotide sequence ID" value="NC_048152.1"/>
</dbReference>
<gene>
    <name evidence="1" type="primary">26</name>
    <name evidence="1" type="ORF">SEA_SONALI_26</name>
</gene>
<dbReference type="InterPro" id="IPR023366">
    <property type="entry name" value="ATP_synth_asu-like_sf"/>
</dbReference>
<organism evidence="1 2">
    <name type="scientific">Arthrobacter phage Sonali</name>
    <dbReference type="NCBI Taxonomy" id="2510495"/>
    <lineage>
        <taxon>Viruses</taxon>
        <taxon>Duplodnaviria</taxon>
        <taxon>Heunggongvirae</taxon>
        <taxon>Uroviricota</taxon>
        <taxon>Caudoviricetes</taxon>
        <taxon>Sonalivirus</taxon>
        <taxon>Sonalivirus sonali</taxon>
    </lineage>
</organism>
<dbReference type="Proteomes" id="UP000289206">
    <property type="component" value="Segment"/>
</dbReference>
<dbReference type="GeneID" id="55011117"/>
<sequence length="857" mass="90210">MSKQIIQRYTFDPAARTVTLTDFDAVELGRLALITNVTTNTVIFNFADPGRGATVAGNVITLAFDTTAMSSTDRLRIDYDIMFGDPASDKTVVGNARSKFRDGFATPGGTFPNPSTWDLVNEATDPSNGHILTQGGDSFGSSYLRVSLSPFLDNSEVRLTSRQAFSFPMRVGFGLSMSQRIQGQEVFLGMVGADSAGDLDYTAAPADIPITGATASITSNVATFTVTNHGLKGGDRIEIEFCVERRLNVGPVTATIVDANTFTVPCTLTAGSYPTTGGVVRIVDPVRSARNAAGLLFENQTTTNASFVSRRNGSKFRSKNETVASTTATQSNTNPYTDALNSAANHELYYSLDEVAFRSFASDSGGGMNGYDKYTQGIPDEDPAYKIHVRARNLTGLTRPVARIASIAKTGTSTATVTTVEAHGLAVTDFVQVYGVWDQTNFPNLASQTAVSSVIDANTFTIVIGTAVTASSLGGAVWLNQGSVLAPGVQAQVVQSLSRTNGVLTVIGNTTWTSPIPGELFHLWGLAGAPSYEGAYKVLRASGTTLELDAPGPDFSLITGVGGAAIRRTDVRLHFARVMDFTRMSVEVYGGKGNTNDANNATPVTITGSATVPASQTTGSSSTIWNAAGWGGFLVNDIASAALTSTSTSSAVTPGSVGSIGTYAHEFNVIVTAVSGTNPTMDVAIEESPDNGTNWVRIYEFQRITATGTYTSPLIRSTHGTRYRYVRTVGGTSPSFTNAVNRLQYSSAAAFHRQYFDRSINLATLNSVTPTYNVEGATRFVLGINVGAITTTAPALQLEGSEDGSTWYALAAPLTAVASSTVVAYAIDVLPKFVRARVSTAGVGVTAGYVTIKGHGA</sequence>
<keyword evidence="2" id="KW-1185">Reference proteome</keyword>
<name>A0A411CQE1_9CAUD</name>
<dbReference type="KEGG" id="vg:55011117"/>
<dbReference type="EMBL" id="MK411746">
    <property type="protein sequence ID" value="QAY16138.1"/>
    <property type="molecule type" value="Genomic_DNA"/>
</dbReference>
<protein>
    <submittedName>
        <fullName evidence="1">Uncharacterized protein</fullName>
    </submittedName>
</protein>